<keyword evidence="1" id="KW-0472">Membrane</keyword>
<accession>A0A1F6DEB7</accession>
<comment type="caution">
    <text evidence="2">The sequence shown here is derived from an EMBL/GenBank/DDBJ whole genome shotgun (WGS) entry which is preliminary data.</text>
</comment>
<organism evidence="2 3">
    <name type="scientific">Candidatus Kaiserbacteria bacterium RIFCSPHIGHO2_01_FULL_56_24</name>
    <dbReference type="NCBI Taxonomy" id="1798487"/>
    <lineage>
        <taxon>Bacteria</taxon>
        <taxon>Candidatus Kaiseribacteriota</taxon>
    </lineage>
</organism>
<protein>
    <submittedName>
        <fullName evidence="2">Uncharacterized protein</fullName>
    </submittedName>
</protein>
<evidence type="ECO:0000313" key="3">
    <source>
        <dbReference type="Proteomes" id="UP000176377"/>
    </source>
</evidence>
<sequence>MEEVSISPWTRAARYGLHVLHEHTHYITAVFFAIIQLLVLLAFVREITLWPLLFWYCNNVSFFYALAFYQRNLQLVKGLNYVGLLPQLLWVSDFLSHLFGFDLSNTADYVFVQGLTFSNEVTVFLHLTVPFVALAYTLTTRPRPYSLLYSLVYIIALYAATLAGTAPADDMNCVFNACSQFPFQLHVLLWPLYMLILSIGGYAIHEGLYRLYVWFSSRLRLHSPSRVTH</sequence>
<feature type="transmembrane region" description="Helical" evidence="1">
    <location>
        <begin position="146"/>
        <end position="168"/>
    </location>
</feature>
<feature type="transmembrane region" description="Helical" evidence="1">
    <location>
        <begin position="81"/>
        <end position="101"/>
    </location>
</feature>
<feature type="transmembrane region" description="Helical" evidence="1">
    <location>
        <begin position="188"/>
        <end position="212"/>
    </location>
</feature>
<keyword evidence="1" id="KW-0812">Transmembrane</keyword>
<name>A0A1F6DEB7_9BACT</name>
<gene>
    <name evidence="2" type="ORF">A2765_04235</name>
</gene>
<dbReference type="EMBL" id="MFLA01000016">
    <property type="protein sequence ID" value="OGG59768.1"/>
    <property type="molecule type" value="Genomic_DNA"/>
</dbReference>
<feature type="transmembrane region" description="Helical" evidence="1">
    <location>
        <begin position="49"/>
        <end position="69"/>
    </location>
</feature>
<reference evidence="2 3" key="1">
    <citation type="journal article" date="2016" name="Nat. Commun.">
        <title>Thousands of microbial genomes shed light on interconnected biogeochemical processes in an aquifer system.</title>
        <authorList>
            <person name="Anantharaman K."/>
            <person name="Brown C.T."/>
            <person name="Hug L.A."/>
            <person name="Sharon I."/>
            <person name="Castelle C.J."/>
            <person name="Probst A.J."/>
            <person name="Thomas B.C."/>
            <person name="Singh A."/>
            <person name="Wilkins M.J."/>
            <person name="Karaoz U."/>
            <person name="Brodie E.L."/>
            <person name="Williams K.H."/>
            <person name="Hubbard S.S."/>
            <person name="Banfield J.F."/>
        </authorList>
    </citation>
    <scope>NUCLEOTIDE SEQUENCE [LARGE SCALE GENOMIC DNA]</scope>
</reference>
<dbReference type="AlphaFoldDB" id="A0A1F6DEB7"/>
<feature type="transmembrane region" description="Helical" evidence="1">
    <location>
        <begin position="121"/>
        <end position="139"/>
    </location>
</feature>
<proteinExistence type="predicted"/>
<evidence type="ECO:0000313" key="2">
    <source>
        <dbReference type="EMBL" id="OGG59768.1"/>
    </source>
</evidence>
<feature type="transmembrane region" description="Helical" evidence="1">
    <location>
        <begin position="24"/>
        <end position="43"/>
    </location>
</feature>
<dbReference type="Proteomes" id="UP000176377">
    <property type="component" value="Unassembled WGS sequence"/>
</dbReference>
<keyword evidence="1" id="KW-1133">Transmembrane helix</keyword>
<evidence type="ECO:0000256" key="1">
    <source>
        <dbReference type="SAM" id="Phobius"/>
    </source>
</evidence>